<dbReference type="PANTHER" id="PTHR10204:SF34">
    <property type="entry name" value="NAD(P)H DEHYDROGENASE [QUINONE] 1 ISOFORM 1"/>
    <property type="match status" value="1"/>
</dbReference>
<dbReference type="STRING" id="930129.SAMN05216352_11041"/>
<evidence type="ECO:0000256" key="1">
    <source>
        <dbReference type="ARBA" id="ARBA00006252"/>
    </source>
</evidence>
<dbReference type="InterPro" id="IPR051545">
    <property type="entry name" value="NAD(P)H_dehydrogenase_qn"/>
</dbReference>
<dbReference type="InterPro" id="IPR003680">
    <property type="entry name" value="Flavodoxin_fold"/>
</dbReference>
<evidence type="ECO:0000259" key="3">
    <source>
        <dbReference type="Pfam" id="PF02525"/>
    </source>
</evidence>
<sequence length="197" mass="23094">MNRFLIWFMHPDRQSFNGAILDTYADELKKQGKEIDIRTIAELDLSPHLFPDEYNASLEGRYPDVIKKEHEKMEWADVITFIFPLWWGSFPAAGKGFLDRVLSYGFAYELEGETPVPRMKGKKAAMIYTTGTPEEKFIEKGSKCRIEETWKEEIFSFCGFDCLPFLHFGDVIQASDTKRQQMLEKVRKYARKHTDMR</sequence>
<gene>
    <name evidence="4" type="ORF">SAMN05216352_11041</name>
</gene>
<dbReference type="RefSeq" id="WP_091586741.1">
    <property type="nucleotide sequence ID" value="NZ_FNDU01000010.1"/>
</dbReference>
<organism evidence="4 5">
    <name type="scientific">Alteribacillus bidgolensis</name>
    <dbReference type="NCBI Taxonomy" id="930129"/>
    <lineage>
        <taxon>Bacteria</taxon>
        <taxon>Bacillati</taxon>
        <taxon>Bacillota</taxon>
        <taxon>Bacilli</taxon>
        <taxon>Bacillales</taxon>
        <taxon>Bacillaceae</taxon>
        <taxon>Alteribacillus</taxon>
    </lineage>
</organism>
<dbReference type="GO" id="GO:0005829">
    <property type="term" value="C:cytosol"/>
    <property type="evidence" value="ECO:0007669"/>
    <property type="project" value="TreeGrafter"/>
</dbReference>
<feature type="domain" description="Flavodoxin-like fold" evidence="3">
    <location>
        <begin position="3"/>
        <end position="189"/>
    </location>
</feature>
<evidence type="ECO:0000313" key="4">
    <source>
        <dbReference type="EMBL" id="SDI67289.1"/>
    </source>
</evidence>
<dbReference type="SUPFAM" id="SSF52218">
    <property type="entry name" value="Flavoproteins"/>
    <property type="match status" value="1"/>
</dbReference>
<comment type="similarity">
    <text evidence="1">Belongs to the NAD(P)H dehydrogenase (quinone) family.</text>
</comment>
<dbReference type="EMBL" id="FNDU01000010">
    <property type="protein sequence ID" value="SDI67289.1"/>
    <property type="molecule type" value="Genomic_DNA"/>
</dbReference>
<dbReference type="Proteomes" id="UP000199017">
    <property type="component" value="Unassembled WGS sequence"/>
</dbReference>
<dbReference type="AlphaFoldDB" id="A0A1G8MH59"/>
<dbReference type="Pfam" id="PF02525">
    <property type="entry name" value="Flavodoxin_2"/>
    <property type="match status" value="1"/>
</dbReference>
<reference evidence="4 5" key="1">
    <citation type="submission" date="2016-10" db="EMBL/GenBank/DDBJ databases">
        <authorList>
            <person name="de Groot N.N."/>
        </authorList>
    </citation>
    <scope>NUCLEOTIDE SEQUENCE [LARGE SCALE GENOMIC DNA]</scope>
    <source>
        <strain evidence="5">P4B,CCM 7963,CECT 7998,DSM 25260,IBRC-M 10614,KCTC 13821</strain>
    </source>
</reference>
<evidence type="ECO:0000256" key="2">
    <source>
        <dbReference type="ARBA" id="ARBA00023002"/>
    </source>
</evidence>
<dbReference type="PANTHER" id="PTHR10204">
    <property type="entry name" value="NAD P H OXIDOREDUCTASE-RELATED"/>
    <property type="match status" value="1"/>
</dbReference>
<keyword evidence="5" id="KW-1185">Reference proteome</keyword>
<name>A0A1G8MH59_9BACI</name>
<dbReference type="GO" id="GO:0003955">
    <property type="term" value="F:NAD(P)H dehydrogenase (quinone) activity"/>
    <property type="evidence" value="ECO:0007669"/>
    <property type="project" value="TreeGrafter"/>
</dbReference>
<dbReference type="Gene3D" id="3.40.50.360">
    <property type="match status" value="1"/>
</dbReference>
<keyword evidence="2" id="KW-0560">Oxidoreductase</keyword>
<dbReference type="OrthoDB" id="9798454at2"/>
<proteinExistence type="inferred from homology"/>
<evidence type="ECO:0000313" key="5">
    <source>
        <dbReference type="Proteomes" id="UP000199017"/>
    </source>
</evidence>
<protein>
    <submittedName>
        <fullName evidence="4">NAD(P)H dehydrogenase (Quinone)</fullName>
    </submittedName>
</protein>
<accession>A0A1G8MH59</accession>
<dbReference type="InterPro" id="IPR029039">
    <property type="entry name" value="Flavoprotein-like_sf"/>
</dbReference>